<keyword evidence="3" id="KW-1185">Reference proteome</keyword>
<name>A0A158K5I0_9BURK</name>
<dbReference type="EMBL" id="FCOM02000025">
    <property type="protein sequence ID" value="SAL75780.1"/>
    <property type="molecule type" value="Genomic_DNA"/>
</dbReference>
<evidence type="ECO:0000313" key="3">
    <source>
        <dbReference type="Proteomes" id="UP000055019"/>
    </source>
</evidence>
<evidence type="ECO:0000256" key="1">
    <source>
        <dbReference type="SAM" id="MobiDB-lite"/>
    </source>
</evidence>
<dbReference type="Proteomes" id="UP000055019">
    <property type="component" value="Unassembled WGS sequence"/>
</dbReference>
<protein>
    <submittedName>
        <fullName evidence="2">Uncharacterized protein</fullName>
    </submittedName>
</protein>
<comment type="caution">
    <text evidence="2">The sequence shown here is derived from an EMBL/GenBank/DDBJ whole genome shotgun (WGS) entry which is preliminary data.</text>
</comment>
<accession>A0A158K5I0</accession>
<dbReference type="AlphaFoldDB" id="A0A158K5I0"/>
<evidence type="ECO:0000313" key="2">
    <source>
        <dbReference type="EMBL" id="SAL75780.1"/>
    </source>
</evidence>
<feature type="region of interest" description="Disordered" evidence="1">
    <location>
        <begin position="16"/>
        <end position="37"/>
    </location>
</feature>
<sequence>MIPRNLKHYGPYAHLQGTNGKPSQRACTGGQQGCVDRSGQSRALSTVGTVPRSRWRTHFRAELVEIIERLADVERWAEGHRNDVLARAIRGPLADLLPSFGTSESAMQT</sequence>
<reference evidence="2" key="1">
    <citation type="submission" date="2016-01" db="EMBL/GenBank/DDBJ databases">
        <authorList>
            <person name="Peeters C."/>
        </authorList>
    </citation>
    <scope>NUCLEOTIDE SEQUENCE [LARGE SCALE GENOMIC DNA]</scope>
    <source>
        <strain evidence="2">LMG 29317</strain>
    </source>
</reference>
<gene>
    <name evidence="2" type="ORF">AWB74_04874</name>
</gene>
<feature type="compositionally biased region" description="Polar residues" evidence="1">
    <location>
        <begin position="16"/>
        <end position="26"/>
    </location>
</feature>
<organism evidence="2 3">
    <name type="scientific">Caballeronia arvi</name>
    <dbReference type="NCBI Taxonomy" id="1777135"/>
    <lineage>
        <taxon>Bacteria</taxon>
        <taxon>Pseudomonadati</taxon>
        <taxon>Pseudomonadota</taxon>
        <taxon>Betaproteobacteria</taxon>
        <taxon>Burkholderiales</taxon>
        <taxon>Burkholderiaceae</taxon>
        <taxon>Caballeronia</taxon>
    </lineage>
</organism>
<proteinExistence type="predicted"/>